<dbReference type="InterPro" id="IPR051604">
    <property type="entry name" value="Ergot_Alk_Oxidoreductase"/>
</dbReference>
<dbReference type="Gene3D" id="3.40.50.720">
    <property type="entry name" value="NAD(P)-binding Rossmann-like Domain"/>
    <property type="match status" value="1"/>
</dbReference>
<keyword evidence="3" id="KW-1185">Reference proteome</keyword>
<dbReference type="OrthoDB" id="339107at2"/>
<dbReference type="InterPro" id="IPR008030">
    <property type="entry name" value="NmrA-like"/>
</dbReference>
<dbReference type="PANTHER" id="PTHR43162">
    <property type="match status" value="1"/>
</dbReference>
<evidence type="ECO:0000313" key="2">
    <source>
        <dbReference type="EMBL" id="QGQ99799.1"/>
    </source>
</evidence>
<sequence length="298" mass="32661">MNSEPSTRILLTGGQGKTSSRISQLLINQGYLIRSAGRSAPKMDNALADHVNFDWYDDSTHEAALQGISAIYLVAPPDMHPEEFMIPFIRKALDASIRRFVLLSSASVSEHGPVFGPIHQYLQKHAPEWAVLRPSYFMQNFTEGGHGHTIRQQGQVFNATSDGKVGFVDAEDISAVGFHALTDKVPHNREHIITGPQSLNYAEAAVLIHKVTGLTVKHLSITEDQLVHALIAAGVPAPYAALLAGLDNRIRLEGSEDQVTDTVWRVTGRAPRSLEDFIQANKTWFQSAQQPVPGLSKS</sequence>
<dbReference type="Gene3D" id="3.90.25.10">
    <property type="entry name" value="UDP-galactose 4-epimerase, domain 1"/>
    <property type="match status" value="1"/>
</dbReference>
<proteinExistence type="predicted"/>
<evidence type="ECO:0000313" key="3">
    <source>
        <dbReference type="Proteomes" id="UP000426246"/>
    </source>
</evidence>
<dbReference type="RefSeq" id="WP_155705037.1">
    <property type="nucleotide sequence ID" value="NZ_CP034235.1"/>
</dbReference>
<evidence type="ECO:0000259" key="1">
    <source>
        <dbReference type="Pfam" id="PF05368"/>
    </source>
</evidence>
<dbReference type="InterPro" id="IPR036291">
    <property type="entry name" value="NAD(P)-bd_dom_sf"/>
</dbReference>
<dbReference type="Proteomes" id="UP000426246">
    <property type="component" value="Chromosome"/>
</dbReference>
<gene>
    <name evidence="2" type="ORF">EHS13_35520</name>
</gene>
<accession>A0A6B8RVL4</accession>
<dbReference type="KEGG" id="ppsc:EHS13_35520"/>
<dbReference type="PANTHER" id="PTHR43162:SF1">
    <property type="entry name" value="PRESTALK A DIFFERENTIATION PROTEIN A"/>
    <property type="match status" value="1"/>
</dbReference>
<feature type="domain" description="NmrA-like" evidence="1">
    <location>
        <begin position="7"/>
        <end position="244"/>
    </location>
</feature>
<organism evidence="2 3">
    <name type="scientific">Paenibacillus psychroresistens</name>
    <dbReference type="NCBI Taxonomy" id="1778678"/>
    <lineage>
        <taxon>Bacteria</taxon>
        <taxon>Bacillati</taxon>
        <taxon>Bacillota</taxon>
        <taxon>Bacilli</taxon>
        <taxon>Bacillales</taxon>
        <taxon>Paenibacillaceae</taxon>
        <taxon>Paenibacillus</taxon>
    </lineage>
</organism>
<dbReference type="AlphaFoldDB" id="A0A6B8RVL4"/>
<dbReference type="EMBL" id="CP034235">
    <property type="protein sequence ID" value="QGQ99799.1"/>
    <property type="molecule type" value="Genomic_DNA"/>
</dbReference>
<name>A0A6B8RVL4_9BACL</name>
<dbReference type="SUPFAM" id="SSF51735">
    <property type="entry name" value="NAD(P)-binding Rossmann-fold domains"/>
    <property type="match status" value="1"/>
</dbReference>
<dbReference type="Pfam" id="PF05368">
    <property type="entry name" value="NmrA"/>
    <property type="match status" value="1"/>
</dbReference>
<protein>
    <submittedName>
        <fullName evidence="2">Ergot alkaloid biosynthesis protein</fullName>
    </submittedName>
</protein>
<reference evidence="3" key="1">
    <citation type="submission" date="2018-11" db="EMBL/GenBank/DDBJ databases">
        <title>Complete genome sequence of Paenibacillus sp. ML311-T8.</title>
        <authorList>
            <person name="Nam Y.-D."/>
            <person name="Kang J."/>
            <person name="Chung W.-H."/>
            <person name="Park Y.S."/>
        </authorList>
    </citation>
    <scope>NUCLEOTIDE SEQUENCE [LARGE SCALE GENOMIC DNA]</scope>
    <source>
        <strain evidence="3">ML311-T8</strain>
    </source>
</reference>